<accession>A0A917LDK6</accession>
<dbReference type="RefSeq" id="WP_189316373.1">
    <property type="nucleotide sequence ID" value="NZ_BMQA01000057.1"/>
</dbReference>
<dbReference type="EMBL" id="BMQA01000057">
    <property type="protein sequence ID" value="GGJ58431.1"/>
    <property type="molecule type" value="Genomic_DNA"/>
</dbReference>
<sequence>MTSFVGVTGYSITLYDADGVSVGGEDGGTGPVTSEELKLNVPLHEGLAPDVYAVGFTLFHAGGLHSQYGYPDGGGLPVPGGPLLITVTDG</sequence>
<comment type="caution">
    <text evidence="1">The sequence shown here is derived from an EMBL/GenBank/DDBJ whole genome shotgun (WGS) entry which is preliminary data.</text>
</comment>
<protein>
    <submittedName>
        <fullName evidence="1">Uncharacterized protein</fullName>
    </submittedName>
</protein>
<evidence type="ECO:0000313" key="2">
    <source>
        <dbReference type="Proteomes" id="UP000657574"/>
    </source>
</evidence>
<reference evidence="1" key="2">
    <citation type="submission" date="2020-09" db="EMBL/GenBank/DDBJ databases">
        <authorList>
            <person name="Sun Q."/>
            <person name="Ohkuma M."/>
        </authorList>
    </citation>
    <scope>NUCLEOTIDE SEQUENCE</scope>
    <source>
        <strain evidence="1">JCM 3086</strain>
    </source>
</reference>
<name>A0A917LDK6_9ACTN</name>
<proteinExistence type="predicted"/>
<dbReference type="Proteomes" id="UP000657574">
    <property type="component" value="Unassembled WGS sequence"/>
</dbReference>
<gene>
    <name evidence="1" type="ORF">GCM10010121_081360</name>
</gene>
<organism evidence="1 2">
    <name type="scientific">Streptomyces brasiliensis</name>
    <dbReference type="NCBI Taxonomy" id="1954"/>
    <lineage>
        <taxon>Bacteria</taxon>
        <taxon>Bacillati</taxon>
        <taxon>Actinomycetota</taxon>
        <taxon>Actinomycetes</taxon>
        <taxon>Kitasatosporales</taxon>
        <taxon>Streptomycetaceae</taxon>
        <taxon>Streptomyces</taxon>
    </lineage>
</organism>
<evidence type="ECO:0000313" key="1">
    <source>
        <dbReference type="EMBL" id="GGJ58431.1"/>
    </source>
</evidence>
<dbReference type="AlphaFoldDB" id="A0A917LDK6"/>
<keyword evidence="2" id="KW-1185">Reference proteome</keyword>
<reference evidence="1" key="1">
    <citation type="journal article" date="2014" name="Int. J. Syst. Evol. Microbiol.">
        <title>Complete genome sequence of Corynebacterium casei LMG S-19264T (=DSM 44701T), isolated from a smear-ripened cheese.</title>
        <authorList>
            <consortium name="US DOE Joint Genome Institute (JGI-PGF)"/>
            <person name="Walter F."/>
            <person name="Albersmeier A."/>
            <person name="Kalinowski J."/>
            <person name="Ruckert C."/>
        </authorList>
    </citation>
    <scope>NUCLEOTIDE SEQUENCE</scope>
    <source>
        <strain evidence="1">JCM 3086</strain>
    </source>
</reference>